<accession>A0ABS9R6D7</accession>
<reference evidence="1 2" key="1">
    <citation type="submission" date="2022-02" db="EMBL/GenBank/DDBJ databases">
        <title>Genome of Erysipelotrichaceae sp. nov. NSJ-176 isolated from human feces.</title>
        <authorList>
            <person name="Abdugheni R."/>
        </authorList>
    </citation>
    <scope>NUCLEOTIDE SEQUENCE [LARGE SCALE GENOMIC DNA]</scope>
    <source>
        <strain evidence="1 2">NSJ-176</strain>
    </source>
</reference>
<evidence type="ECO:0000313" key="2">
    <source>
        <dbReference type="Proteomes" id="UP001202402"/>
    </source>
</evidence>
<keyword evidence="2" id="KW-1185">Reference proteome</keyword>
<sequence length="94" mass="10992">MYSNLLVAVEVGVFCLFLDKSNDRYYLIICSNTNDITQMSLKDHIIQLEGEKALYLTPYIHIIEIPKKYADNTFYYNGNTIDPLNFTTILYPER</sequence>
<comment type="caution">
    <text evidence="1">The sequence shown here is derived from an EMBL/GenBank/DDBJ whole genome shotgun (WGS) entry which is preliminary data.</text>
</comment>
<protein>
    <submittedName>
        <fullName evidence="1">Uncharacterized protein</fullName>
    </submittedName>
</protein>
<dbReference type="EMBL" id="JAKVPQ010000006">
    <property type="protein sequence ID" value="MCH4285243.1"/>
    <property type="molecule type" value="Genomic_DNA"/>
</dbReference>
<evidence type="ECO:0000313" key="1">
    <source>
        <dbReference type="EMBL" id="MCH4285243.1"/>
    </source>
</evidence>
<organism evidence="1 2">
    <name type="scientific">Amedibacillus hominis</name>
    <dbReference type="NCBI Taxonomy" id="2897776"/>
    <lineage>
        <taxon>Bacteria</taxon>
        <taxon>Bacillati</taxon>
        <taxon>Bacillota</taxon>
        <taxon>Erysipelotrichia</taxon>
        <taxon>Erysipelotrichales</taxon>
        <taxon>Erysipelotrichaceae</taxon>
        <taxon>Amedibacillus</taxon>
    </lineage>
</organism>
<gene>
    <name evidence="1" type="ORF">LQE99_08880</name>
</gene>
<name>A0ABS9R6D7_9FIRM</name>
<dbReference type="RefSeq" id="WP_118667405.1">
    <property type="nucleotide sequence ID" value="NZ_JAKVPQ010000006.1"/>
</dbReference>
<dbReference type="Proteomes" id="UP001202402">
    <property type="component" value="Unassembled WGS sequence"/>
</dbReference>
<proteinExistence type="predicted"/>